<keyword evidence="23" id="KW-1043">Host membrane</keyword>
<feature type="transmembrane region" description="Helical" evidence="37">
    <location>
        <begin position="1215"/>
        <end position="1240"/>
    </location>
</feature>
<proteinExistence type="predicted"/>
<evidence type="ECO:0000256" key="20">
    <source>
        <dbReference type="ARBA" id="ARBA00022804"/>
    </source>
</evidence>
<keyword evidence="31" id="KW-0449">Lipoprotein</keyword>
<dbReference type="InterPro" id="IPR042304">
    <property type="entry name" value="Alphavir_E2_A"/>
</dbReference>
<dbReference type="InterPro" id="IPR014756">
    <property type="entry name" value="Ig_E-set"/>
</dbReference>
<evidence type="ECO:0000256" key="22">
    <source>
        <dbReference type="ARBA" id="ARBA00022844"/>
    </source>
</evidence>
<dbReference type="Gene3D" id="2.60.40.4310">
    <property type="entry name" value="Alphavirus E2 glycoprotein, domain B"/>
    <property type="match status" value="1"/>
</dbReference>
<evidence type="ECO:0000256" key="37">
    <source>
        <dbReference type="SAM" id="Phobius"/>
    </source>
</evidence>
<dbReference type="GO" id="GO:0039619">
    <property type="term" value="C:T=4 icosahedral viral capsid"/>
    <property type="evidence" value="ECO:0007669"/>
    <property type="project" value="UniProtKB-KW"/>
</dbReference>
<dbReference type="SUPFAM" id="SSF50494">
    <property type="entry name" value="Trypsin-like serine proteases"/>
    <property type="match status" value="1"/>
</dbReference>
<dbReference type="PRINTS" id="PR00798">
    <property type="entry name" value="TOGAVIRIN"/>
</dbReference>
<keyword evidence="15" id="KW-1162">Viral penetration into host cytoplasm</keyword>
<dbReference type="GO" id="GO:0055036">
    <property type="term" value="C:virion membrane"/>
    <property type="evidence" value="ECO:0007669"/>
    <property type="project" value="UniProtKB-SubCell"/>
</dbReference>
<evidence type="ECO:0000256" key="12">
    <source>
        <dbReference type="ARBA" id="ARBA00022561"/>
    </source>
</evidence>
<evidence type="ECO:0000256" key="15">
    <source>
        <dbReference type="ARBA" id="ARBA00022595"/>
    </source>
</evidence>
<keyword evidence="14" id="KW-0945">Host-virus interaction</keyword>
<dbReference type="InterPro" id="IPR002533">
    <property type="entry name" value="Alpha_E3_glycop"/>
</dbReference>
<dbReference type="GO" id="GO:0042025">
    <property type="term" value="C:host cell nucleus"/>
    <property type="evidence" value="ECO:0007669"/>
    <property type="project" value="UniProtKB-SubCell"/>
</dbReference>
<protein>
    <recommendedName>
        <fullName evidence="8">Structural polyprotein</fullName>
    </recommendedName>
    <alternativeName>
        <fullName evidence="33">p130</fullName>
    </alternativeName>
</protein>
<comment type="catalytic activity">
    <reaction evidence="1">
        <text>Autocatalytic release of the core protein from the N-terminus of the togavirus structural polyprotein by hydrolysis of a -Trp-|-Ser- bond.</text>
        <dbReference type="EC" id="3.4.21.90"/>
    </reaction>
</comment>
<keyword evidence="30" id="KW-1035">Host cytoplasm</keyword>
<dbReference type="InterPro" id="IPR042305">
    <property type="entry name" value="Alphavir_E2_B"/>
</dbReference>
<dbReference type="Gene3D" id="2.60.98.10">
    <property type="entry name" value="Tick-borne Encephalitis virus Glycoprotein, domain 1"/>
    <property type="match status" value="3"/>
</dbReference>
<dbReference type="Pfam" id="PF00944">
    <property type="entry name" value="Peptidase_S3"/>
    <property type="match status" value="1"/>
</dbReference>
<evidence type="ECO:0000256" key="4">
    <source>
        <dbReference type="ARBA" id="ARBA00004385"/>
    </source>
</evidence>
<dbReference type="InterPro" id="IPR002548">
    <property type="entry name" value="Alpha_E1_glycop"/>
</dbReference>
<evidence type="ECO:0000256" key="13">
    <source>
        <dbReference type="ARBA" id="ARBA00022562"/>
    </source>
</evidence>
<evidence type="ECO:0000256" key="24">
    <source>
        <dbReference type="ARBA" id="ARBA00022973"/>
    </source>
</evidence>
<feature type="active site" description="Charge relay system" evidence="35">
    <location>
        <position position="215"/>
    </location>
</feature>
<dbReference type="GO" id="GO:0046718">
    <property type="term" value="P:symbiont entry into host cell"/>
    <property type="evidence" value="ECO:0007669"/>
    <property type="project" value="UniProtKB-KW"/>
</dbReference>
<accession>Q8QTI5</accession>
<keyword evidence="13" id="KW-1048">Host nucleus</keyword>
<organismHost>
    <name type="scientific">Motacilla alba</name>
    <name type="common">White wagtail</name>
    <name type="synonym">Pied wagtail</name>
    <dbReference type="NCBI Taxonomy" id="45807"/>
</organismHost>
<evidence type="ECO:0000256" key="17">
    <source>
        <dbReference type="ARBA" id="ARBA00022685"/>
    </source>
</evidence>
<dbReference type="Proteomes" id="UP000131021">
    <property type="component" value="Segment"/>
</dbReference>
<dbReference type="Gene3D" id="2.60.40.3200">
    <property type="entry name" value="Alphavirus E2 glycoprotein, A domain"/>
    <property type="match status" value="1"/>
</dbReference>
<evidence type="ECO:0000259" key="38">
    <source>
        <dbReference type="PROSITE" id="PS51690"/>
    </source>
</evidence>
<dbReference type="EMBL" id="AF429428">
    <property type="protein sequence ID" value="AAM10630.1"/>
    <property type="molecule type" value="Genomic_RNA"/>
</dbReference>
<evidence type="ECO:0000256" key="31">
    <source>
        <dbReference type="ARBA" id="ARBA00023288"/>
    </source>
</evidence>
<dbReference type="InterPro" id="IPR000936">
    <property type="entry name" value="Alpha_E2_glycop"/>
</dbReference>
<evidence type="ECO:0000256" key="16">
    <source>
        <dbReference type="ARBA" id="ARBA00022670"/>
    </source>
</evidence>
<dbReference type="GO" id="GO:0039654">
    <property type="term" value="P:fusion of virus membrane with host endosome membrane"/>
    <property type="evidence" value="ECO:0007669"/>
    <property type="project" value="UniProtKB-KW"/>
</dbReference>
<evidence type="ECO:0000313" key="40">
    <source>
        <dbReference type="Proteomes" id="UP000131021"/>
    </source>
</evidence>
<comment type="subcellular location">
    <subcellularLocation>
        <location evidence="7">Host cell membrane</location>
        <topology evidence="7">Multi-pass membrane protein</topology>
    </subcellularLocation>
    <subcellularLocation>
        <location evidence="5">Host cell membrane</location>
        <topology evidence="5">Single-pass type I membrane protein</topology>
    </subcellularLocation>
    <subcellularLocation>
        <location evidence="3">Host cytoplasm</location>
    </subcellularLocation>
    <subcellularLocation>
        <location evidence="2">Host nucleus</location>
    </subcellularLocation>
    <subcellularLocation>
        <location evidence="4">Virion membrane</location>
        <topology evidence="4">Multi-pass membrane protein</topology>
    </subcellularLocation>
    <subcellularLocation>
        <location evidence="6">Virion membrane</location>
        <topology evidence="6">Single-pass type I membrane protein</topology>
    </subcellularLocation>
</comment>
<keyword evidence="17" id="KW-0165">Cleavage on pair of basic residues</keyword>
<feature type="transmembrane region" description="Helical" evidence="37">
    <location>
        <begin position="693"/>
        <end position="718"/>
    </location>
</feature>
<keyword evidence="19" id="KW-0378">Hydrolase</keyword>
<dbReference type="InterPro" id="IPR000336">
    <property type="entry name" value="Flavivir/Alphavir_Ig-like_sf"/>
</dbReference>
<dbReference type="Pfam" id="PF01563">
    <property type="entry name" value="Alpha_E3_glycop"/>
    <property type="match status" value="1"/>
</dbReference>
<dbReference type="SUPFAM" id="SSF56983">
    <property type="entry name" value="Viral glycoprotein, central and dimerisation domains"/>
    <property type="match status" value="1"/>
</dbReference>
<dbReference type="SUPFAM" id="SSF81296">
    <property type="entry name" value="E set domains"/>
    <property type="match status" value="1"/>
</dbReference>
<feature type="domain" description="Peptidase S3" evidence="38">
    <location>
        <begin position="114"/>
        <end position="264"/>
    </location>
</feature>
<evidence type="ECO:0000256" key="6">
    <source>
        <dbReference type="ARBA" id="ARBA00004563"/>
    </source>
</evidence>
<dbReference type="GO" id="GO:0005198">
    <property type="term" value="F:structural molecule activity"/>
    <property type="evidence" value="ECO:0007669"/>
    <property type="project" value="InterPro"/>
</dbReference>
<dbReference type="InterPro" id="IPR036253">
    <property type="entry name" value="Glycoprot_cen/dimer_sf"/>
</dbReference>
<feature type="compositionally biased region" description="Basic and acidic residues" evidence="36">
    <location>
        <begin position="86"/>
        <end position="95"/>
    </location>
</feature>
<feature type="active site" description="Charge relay system" evidence="35">
    <location>
        <position position="163"/>
    </location>
</feature>
<keyword evidence="10" id="KW-1170">Fusion of virus membrane with host endosomal membrane</keyword>
<feature type="region of interest" description="Disordered" evidence="36">
    <location>
        <begin position="1"/>
        <end position="38"/>
    </location>
</feature>
<dbReference type="GO" id="GO:0019062">
    <property type="term" value="P:virion attachment to host cell"/>
    <property type="evidence" value="ECO:0007669"/>
    <property type="project" value="UniProtKB-KW"/>
</dbReference>
<dbReference type="Pfam" id="PF00943">
    <property type="entry name" value="Alpha_E2_glycop"/>
    <property type="match status" value="1"/>
</dbReference>
<evidence type="ECO:0000256" key="3">
    <source>
        <dbReference type="ARBA" id="ARBA00004192"/>
    </source>
</evidence>
<evidence type="ECO:0000313" key="39">
    <source>
        <dbReference type="EMBL" id="AAM10630.1"/>
    </source>
</evidence>
<keyword evidence="27" id="KW-0564">Palmitate</keyword>
<dbReference type="InterPro" id="IPR000930">
    <property type="entry name" value="Peptidase_S3"/>
</dbReference>
<keyword evidence="9" id="KW-1168">Fusion of virus membrane with host membrane</keyword>
<evidence type="ECO:0000256" key="30">
    <source>
        <dbReference type="ARBA" id="ARBA00023200"/>
    </source>
</evidence>
<evidence type="ECO:0000256" key="5">
    <source>
        <dbReference type="ARBA" id="ARBA00004402"/>
    </source>
</evidence>
<keyword evidence="18 37" id="KW-0812">Transmembrane</keyword>
<keyword evidence="26 37" id="KW-0472">Membrane</keyword>
<organismHost>
    <name type="scientific">Acrocephalus scirpaceus</name>
    <name type="common">Eurasian reed-warbler</name>
    <dbReference type="NCBI Taxonomy" id="48156"/>
</organismHost>
<dbReference type="GO" id="GO:0030430">
    <property type="term" value="C:host cell cytoplasm"/>
    <property type="evidence" value="ECO:0007669"/>
    <property type="project" value="UniProtKB-SubCell"/>
</dbReference>
<evidence type="ECO:0000256" key="32">
    <source>
        <dbReference type="ARBA" id="ARBA00023296"/>
    </source>
</evidence>
<evidence type="ECO:0000256" key="10">
    <source>
        <dbReference type="ARBA" id="ARBA00022510"/>
    </source>
</evidence>
<keyword evidence="24" id="KW-1144">T=4 icosahedral capsid protein</keyword>
<evidence type="ECO:0000256" key="25">
    <source>
        <dbReference type="ARBA" id="ARBA00022989"/>
    </source>
</evidence>
<evidence type="ECO:0000256" key="14">
    <source>
        <dbReference type="ARBA" id="ARBA00022581"/>
    </source>
</evidence>
<evidence type="ECO:0000256" key="29">
    <source>
        <dbReference type="ARBA" id="ARBA00023180"/>
    </source>
</evidence>
<organism evidence="39 40">
    <name type="scientific">Sindbis virus</name>
    <name type="common">SINV</name>
    <dbReference type="NCBI Taxonomy" id="11034"/>
    <lineage>
        <taxon>Viruses</taxon>
        <taxon>Riboviria</taxon>
        <taxon>Orthornavirae</taxon>
        <taxon>Kitrinoviricota</taxon>
        <taxon>Alsuviricetes</taxon>
        <taxon>Martellivirales</taxon>
        <taxon>Togaviridae</taxon>
        <taxon>Alphavirus</taxon>
        <taxon>Alphavirus sindbis</taxon>
    </lineage>
</organism>
<organismHost>
    <name type="scientific">Aedes</name>
    <dbReference type="NCBI Taxonomy" id="7158"/>
</organismHost>
<evidence type="ECO:0000256" key="7">
    <source>
        <dbReference type="ARBA" id="ARBA00004598"/>
    </source>
</evidence>
<evidence type="ECO:0000256" key="33">
    <source>
        <dbReference type="ARBA" id="ARBA00033029"/>
    </source>
</evidence>
<dbReference type="MEROPS" id="S03.001"/>
<evidence type="ECO:0000256" key="2">
    <source>
        <dbReference type="ARBA" id="ARBA00004147"/>
    </source>
</evidence>
<dbReference type="InterPro" id="IPR038055">
    <property type="entry name" value="Glycoprot_E_dimer_dom"/>
</dbReference>
<evidence type="ECO:0000256" key="23">
    <source>
        <dbReference type="ARBA" id="ARBA00022870"/>
    </source>
</evidence>
<comment type="subunit">
    <text evidence="34">The precursor of protein E3/E2 and E1 form a heterodimer shortly after synthesis.</text>
</comment>
<dbReference type="Pfam" id="PF01589">
    <property type="entry name" value="Alpha_E1_glycop"/>
    <property type="match status" value="1"/>
</dbReference>
<keyword evidence="22" id="KW-0946">Virion</keyword>
<evidence type="ECO:0000256" key="34">
    <source>
        <dbReference type="ARBA" id="ARBA00038810"/>
    </source>
</evidence>
<dbReference type="Gene3D" id="2.40.10.10">
    <property type="entry name" value="Trypsin-like serine proteases"/>
    <property type="match status" value="2"/>
</dbReference>
<dbReference type="Gene3D" id="2.60.40.2400">
    <property type="entry name" value="Alphavirus E2 glycoprotein, domain C"/>
    <property type="match status" value="1"/>
</dbReference>
<keyword evidence="21" id="KW-0720">Serine protease</keyword>
<keyword evidence="11" id="KW-1032">Host cell membrane</keyword>
<reference evidence="39 40" key="1">
    <citation type="journal article" date="2003" name="Virus Genes">
        <title>Complete genomic sequence of the Australian south-west genotype of Sindbis virus: comparisons with other Sindbis strains and identification of a unique deletion in the 3'-untranslated region.</title>
        <authorList>
            <person name="Saleh S.M."/>
            <person name="Poidinger M."/>
            <person name="Mackenzie J.S."/>
            <person name="Broom A.K."/>
            <person name="Lindsay M.D."/>
            <person name="Hall R.A."/>
        </authorList>
    </citation>
    <scope>NUCLEOTIDE SEQUENCE [LARGE SCALE GENOMIC DNA]</scope>
    <source>
        <strain evidence="39">SW6562</strain>
    </source>
</reference>
<keyword evidence="28" id="KW-1015">Disulfide bond</keyword>
<evidence type="ECO:0000256" key="11">
    <source>
        <dbReference type="ARBA" id="ARBA00022511"/>
    </source>
</evidence>
<evidence type="ECO:0000256" key="18">
    <source>
        <dbReference type="ARBA" id="ARBA00022692"/>
    </source>
</evidence>
<evidence type="ECO:0000256" key="26">
    <source>
        <dbReference type="ARBA" id="ARBA00023136"/>
    </source>
</evidence>
<name>Q8QTI5_SINDV</name>
<evidence type="ECO:0000256" key="8">
    <source>
        <dbReference type="ARBA" id="ARBA00014555"/>
    </source>
</evidence>
<sequence>MNRGIFNMLSRRPFPAPTAMWRPRRRRQAAPLPARNGLASQIQQLTTAVSALVIGQATRPQQPRPRPLPRPKKQSPKQPPNAKKTKPQENKEKQPAKPKPGKRQRMALKLMLTGLFDVNNEAGDVIGHALAMEGKVMKPLHVKGVIDHPVLAKLKFTKSSAYDMEFAQLPASMKSEAFAYTSEHPEGFYNWHHGAVQYSGGRFTVPRGVGGKGDSGRPIMDNTGKVVAIVLGGADEGARTALSVVTWNSKGKTIKTTPEGTEEWSAAPLVTAMCFFENVSFPCSRPPTCYSRKPSRALDILEENVNNDAYDTLLAAVLKCRTSGRNKRSITDDFTLTSPYLGTCSYCHHTEPCFSPIKIEQVWDEADDGSIRIQTSAQFGYDQSGAADVNKYRYMSIDQDHAVKEGSMDHIKISTSGPCRRLQSQRYFLLAKCPPGDSVTVSITGGTMATSCTLARKIRQKFVGREKYDLPPAHGKNIPCTVYDRLKETSAGYITMHRPGPHAYTSYLEATSGKIYAKPPSGKNITYECKCGDYKTATVSVRTEIAGCTAIKQCVAYKSDQTKWVFNSPDLIRHADHTAQGKFHFPFKPTFSTCLVPLAHEPTVIHGFKHISLHLDTDHPTLLTIRRLGEKPEPTSEWISGKTVRNFTVDRDGLEYIWGNHEPVRVYAQESAPGDPHGWPHKIIQHYYQRHPVYTSLAVAASAVAVIVGLATAVMCICRARRECLTPYALAPNAVIPTSLALLCCVRSANAESFTDTMGYLWSNSQTFFWVQLCIPLAVVIVLVRCCSCCLPFLVVAGAYLAKVDAFEHATTVPNVPKIPYKALVERAGYAPLNLEITVMSSEVLPSIHQEYITCKYSTIVPSPKVKCCGSLECQPASHADYNCKVFGGVYPFMWGGAQCFCDSENSQMSEAYVELSADCALDHAQAVKVHTAAMKVGLRIVYGNTTSLLDAYVNGVTPGTSKDLKVIAGPISSAFSPFDSKVVIHRGLVYNYDFPEYGAMKPGAFGDIQASSLTGNDLIASTDIRLLKPAAKNVHVPYTQAASGFEIWKNNSGRPLQETAPFGCKIAVNPLKAVDCSYGNIPISIDIPHAAFIRPSDAPFISEVKCEVSDCTYSADFGGMATLQYVSDREGQCPVHSHSSTATLQESTVHVLEKGATTVHFSTASPHASFVVSLCGKKTTCTAGCKPPVGHIVSTPHKKDQEFQTAVSRTSWSWLFALFGGASSLVIMGLLIFSCSMMLTNTRR</sequence>
<dbReference type="InterPro" id="IPR042306">
    <property type="entry name" value="Alphavir_E2_C"/>
</dbReference>
<evidence type="ECO:0000256" key="9">
    <source>
        <dbReference type="ARBA" id="ARBA00022506"/>
    </source>
</evidence>
<dbReference type="InterPro" id="IPR009003">
    <property type="entry name" value="Peptidase_S1_PA"/>
</dbReference>
<evidence type="ECO:0000256" key="27">
    <source>
        <dbReference type="ARBA" id="ARBA00023139"/>
    </source>
</evidence>
<evidence type="ECO:0000256" key="36">
    <source>
        <dbReference type="SAM" id="MobiDB-lite"/>
    </source>
</evidence>
<dbReference type="PROSITE" id="PS51690">
    <property type="entry name" value="ALPHAVIRUS_CP"/>
    <property type="match status" value="1"/>
</dbReference>
<organismHost>
    <name type="scientific">Culex</name>
    <dbReference type="NCBI Taxonomy" id="53527"/>
</organismHost>
<feature type="region of interest" description="Disordered" evidence="36">
    <location>
        <begin position="53"/>
        <end position="104"/>
    </location>
</feature>
<feature type="transmembrane region" description="Helical" evidence="37">
    <location>
        <begin position="769"/>
        <end position="802"/>
    </location>
</feature>
<organismHost>
    <name type="scientific">Streptopelia turtur</name>
    <dbReference type="NCBI Taxonomy" id="177155"/>
</organismHost>
<evidence type="ECO:0000256" key="35">
    <source>
        <dbReference type="PIRSR" id="PIRSR600936-1"/>
    </source>
</evidence>
<dbReference type="GO" id="GO:0006508">
    <property type="term" value="P:proteolysis"/>
    <property type="evidence" value="ECO:0007669"/>
    <property type="project" value="UniProtKB-KW"/>
</dbReference>
<dbReference type="Gene3D" id="1.10.287.2230">
    <property type="match status" value="1"/>
</dbReference>
<dbReference type="GO" id="GO:0020002">
    <property type="term" value="C:host cell plasma membrane"/>
    <property type="evidence" value="ECO:0007669"/>
    <property type="project" value="UniProtKB-SubCell"/>
</dbReference>
<evidence type="ECO:0000256" key="19">
    <source>
        <dbReference type="ARBA" id="ARBA00022801"/>
    </source>
</evidence>
<dbReference type="InterPro" id="IPR043504">
    <property type="entry name" value="Peptidase_S1_PA_chymotrypsin"/>
</dbReference>
<keyword evidence="16" id="KW-0645">Protease</keyword>
<evidence type="ECO:0000256" key="28">
    <source>
        <dbReference type="ARBA" id="ARBA00023157"/>
    </source>
</evidence>
<organismHost>
    <name type="scientific">Homo sapiens</name>
    <name type="common">Human</name>
    <dbReference type="NCBI Taxonomy" id="9606"/>
</organismHost>
<evidence type="ECO:0000256" key="1">
    <source>
        <dbReference type="ARBA" id="ARBA00000840"/>
    </source>
</evidence>
<dbReference type="GO" id="GO:0004252">
    <property type="term" value="F:serine-type endopeptidase activity"/>
    <property type="evidence" value="ECO:0007669"/>
    <property type="project" value="InterPro"/>
</dbReference>
<keyword evidence="20" id="KW-1161">Viral attachment to host cell</keyword>
<keyword evidence="29" id="KW-0325">Glycoprotein</keyword>
<keyword evidence="12" id="KW-0167">Capsid protein</keyword>
<dbReference type="Gene3D" id="2.60.40.350">
    <property type="match status" value="1"/>
</dbReference>
<keyword evidence="32" id="KW-1160">Virus entry into host cell</keyword>
<evidence type="ECO:0000256" key="21">
    <source>
        <dbReference type="ARBA" id="ARBA00022825"/>
    </source>
</evidence>
<feature type="active site" description="Charge relay system" evidence="35">
    <location>
        <position position="141"/>
    </location>
</feature>
<dbReference type="FunFam" id="2.40.10.10:FF:000075">
    <property type="entry name" value="Structural polyprotein"/>
    <property type="match status" value="1"/>
</dbReference>
<keyword evidence="25 37" id="KW-1133">Transmembrane helix</keyword>